<dbReference type="EMBL" id="JAKKPZ010000779">
    <property type="protein sequence ID" value="KAI1692365.1"/>
    <property type="molecule type" value="Genomic_DNA"/>
</dbReference>
<feature type="compositionally biased region" description="Acidic residues" evidence="1">
    <location>
        <begin position="52"/>
        <end position="70"/>
    </location>
</feature>
<evidence type="ECO:0000313" key="2">
    <source>
        <dbReference type="EMBL" id="KAI1692365.1"/>
    </source>
</evidence>
<dbReference type="AlphaFoldDB" id="A0AAD4QRG0"/>
<evidence type="ECO:0000313" key="3">
    <source>
        <dbReference type="Proteomes" id="UP001201812"/>
    </source>
</evidence>
<gene>
    <name evidence="2" type="ORF">DdX_21292</name>
</gene>
<keyword evidence="3" id="KW-1185">Reference proteome</keyword>
<proteinExistence type="predicted"/>
<evidence type="ECO:0000256" key="1">
    <source>
        <dbReference type="SAM" id="MobiDB-lite"/>
    </source>
</evidence>
<dbReference type="Proteomes" id="UP001201812">
    <property type="component" value="Unassembled WGS sequence"/>
</dbReference>
<sequence length="102" mass="11770">MMTQTLPSHRYNSEDEDNDVRRGQWHPLSSYNSEDDEESSQAKGEESSQESCESDDELDDEDESGYESDDDRNREDYDIPDCAGQQECMENAIGYIRCGHNF</sequence>
<reference evidence="2" key="1">
    <citation type="submission" date="2022-01" db="EMBL/GenBank/DDBJ databases">
        <title>Genome Sequence Resource for Two Populations of Ditylenchus destructor, the Migratory Endoparasitic Phytonematode.</title>
        <authorList>
            <person name="Zhang H."/>
            <person name="Lin R."/>
            <person name="Xie B."/>
        </authorList>
    </citation>
    <scope>NUCLEOTIDE SEQUENCE</scope>
    <source>
        <strain evidence="2">BazhouSP</strain>
    </source>
</reference>
<protein>
    <submittedName>
        <fullName evidence="2">Uncharacterized protein</fullName>
    </submittedName>
</protein>
<organism evidence="2 3">
    <name type="scientific">Ditylenchus destructor</name>
    <dbReference type="NCBI Taxonomy" id="166010"/>
    <lineage>
        <taxon>Eukaryota</taxon>
        <taxon>Metazoa</taxon>
        <taxon>Ecdysozoa</taxon>
        <taxon>Nematoda</taxon>
        <taxon>Chromadorea</taxon>
        <taxon>Rhabditida</taxon>
        <taxon>Tylenchina</taxon>
        <taxon>Tylenchomorpha</taxon>
        <taxon>Sphaerularioidea</taxon>
        <taxon>Anguinidae</taxon>
        <taxon>Anguininae</taxon>
        <taxon>Ditylenchus</taxon>
    </lineage>
</organism>
<comment type="caution">
    <text evidence="2">The sequence shown here is derived from an EMBL/GenBank/DDBJ whole genome shotgun (WGS) entry which is preliminary data.</text>
</comment>
<accession>A0AAD4QRG0</accession>
<name>A0AAD4QRG0_9BILA</name>
<feature type="region of interest" description="Disordered" evidence="1">
    <location>
        <begin position="1"/>
        <end position="84"/>
    </location>
</feature>